<accession>A0AC60R0F5</accession>
<dbReference type="Proteomes" id="UP000805193">
    <property type="component" value="Unassembled WGS sequence"/>
</dbReference>
<feature type="non-terminal residue" evidence="1">
    <location>
        <position position="57"/>
    </location>
</feature>
<feature type="non-terminal residue" evidence="1">
    <location>
        <position position="1"/>
    </location>
</feature>
<name>A0AC60R0F5_IXOPE</name>
<proteinExistence type="predicted"/>
<evidence type="ECO:0000313" key="2">
    <source>
        <dbReference type="Proteomes" id="UP000805193"/>
    </source>
</evidence>
<comment type="caution">
    <text evidence="1">The sequence shown here is derived from an EMBL/GenBank/DDBJ whole genome shotgun (WGS) entry which is preliminary data.</text>
</comment>
<organism evidence="1 2">
    <name type="scientific">Ixodes persulcatus</name>
    <name type="common">Taiga tick</name>
    <dbReference type="NCBI Taxonomy" id="34615"/>
    <lineage>
        <taxon>Eukaryota</taxon>
        <taxon>Metazoa</taxon>
        <taxon>Ecdysozoa</taxon>
        <taxon>Arthropoda</taxon>
        <taxon>Chelicerata</taxon>
        <taxon>Arachnida</taxon>
        <taxon>Acari</taxon>
        <taxon>Parasitiformes</taxon>
        <taxon>Ixodida</taxon>
        <taxon>Ixodoidea</taxon>
        <taxon>Ixodidae</taxon>
        <taxon>Ixodinae</taxon>
        <taxon>Ixodes</taxon>
    </lineage>
</organism>
<dbReference type="EMBL" id="JABSTQ010001423">
    <property type="protein sequence ID" value="KAG0444816.1"/>
    <property type="molecule type" value="Genomic_DNA"/>
</dbReference>
<evidence type="ECO:0000313" key="1">
    <source>
        <dbReference type="EMBL" id="KAG0444816.1"/>
    </source>
</evidence>
<reference evidence="1 2" key="1">
    <citation type="journal article" date="2020" name="Cell">
        <title>Large-Scale Comparative Analyses of Tick Genomes Elucidate Their Genetic Diversity and Vector Capacities.</title>
        <authorList>
            <consortium name="Tick Genome and Microbiome Consortium (TIGMIC)"/>
            <person name="Jia N."/>
            <person name="Wang J."/>
            <person name="Shi W."/>
            <person name="Du L."/>
            <person name="Sun Y."/>
            <person name="Zhan W."/>
            <person name="Jiang J.F."/>
            <person name="Wang Q."/>
            <person name="Zhang B."/>
            <person name="Ji P."/>
            <person name="Bell-Sakyi L."/>
            <person name="Cui X.M."/>
            <person name="Yuan T.T."/>
            <person name="Jiang B.G."/>
            <person name="Yang W.F."/>
            <person name="Lam T.T."/>
            <person name="Chang Q.C."/>
            <person name="Ding S.J."/>
            <person name="Wang X.J."/>
            <person name="Zhu J.G."/>
            <person name="Ruan X.D."/>
            <person name="Zhao L."/>
            <person name="Wei J.T."/>
            <person name="Ye R.Z."/>
            <person name="Que T.C."/>
            <person name="Du C.H."/>
            <person name="Zhou Y.H."/>
            <person name="Cheng J.X."/>
            <person name="Dai P.F."/>
            <person name="Guo W.B."/>
            <person name="Han X.H."/>
            <person name="Huang E.J."/>
            <person name="Li L.F."/>
            <person name="Wei W."/>
            <person name="Gao Y.C."/>
            <person name="Liu J.Z."/>
            <person name="Shao H.Z."/>
            <person name="Wang X."/>
            <person name="Wang C.C."/>
            <person name="Yang T.C."/>
            <person name="Huo Q.B."/>
            <person name="Li W."/>
            <person name="Chen H.Y."/>
            <person name="Chen S.E."/>
            <person name="Zhou L.G."/>
            <person name="Ni X.B."/>
            <person name="Tian J.H."/>
            <person name="Sheng Y."/>
            <person name="Liu T."/>
            <person name="Pan Y.S."/>
            <person name="Xia L.Y."/>
            <person name="Li J."/>
            <person name="Zhao F."/>
            <person name="Cao W.C."/>
        </authorList>
    </citation>
    <scope>NUCLEOTIDE SEQUENCE [LARGE SCALE GENOMIC DNA]</scope>
    <source>
        <strain evidence="1">Iper-2018</strain>
    </source>
</reference>
<sequence>KHSMVESNAEGVSRVLSEAYAFLMESTSIEYVAQRHCQLDQVGGLLDSKGYGIATPT</sequence>
<keyword evidence="2" id="KW-1185">Reference proteome</keyword>
<protein>
    <submittedName>
        <fullName evidence="1">Uncharacterized protein</fullName>
    </submittedName>
</protein>
<gene>
    <name evidence="1" type="ORF">HPB47_013345</name>
</gene>